<evidence type="ECO:0000313" key="3">
    <source>
        <dbReference type="Proteomes" id="UP000283509"/>
    </source>
</evidence>
<feature type="compositionally biased region" description="Basic and acidic residues" evidence="1">
    <location>
        <begin position="513"/>
        <end position="522"/>
    </location>
</feature>
<feature type="region of interest" description="Disordered" evidence="1">
    <location>
        <begin position="297"/>
        <end position="322"/>
    </location>
</feature>
<comment type="caution">
    <text evidence="2">The sequence shown here is derived from an EMBL/GenBank/DDBJ whole genome shotgun (WGS) entry which is preliminary data.</text>
</comment>
<reference evidence="2 3" key="2">
    <citation type="submission" date="2019-01" db="EMBL/GenBank/DDBJ databases">
        <title>The decoding of complex shrimp genome reveals the adaptation for benthos swimmer, frequently molting mechanism and breeding impact on genome.</title>
        <authorList>
            <person name="Sun Y."/>
            <person name="Gao Y."/>
            <person name="Yu Y."/>
        </authorList>
    </citation>
    <scope>NUCLEOTIDE SEQUENCE [LARGE SCALE GENOMIC DNA]</scope>
    <source>
        <tissue evidence="2">Muscle</tissue>
    </source>
</reference>
<feature type="region of interest" description="Disordered" evidence="1">
    <location>
        <begin position="513"/>
        <end position="534"/>
    </location>
</feature>
<dbReference type="EMBL" id="QCYY01001637">
    <property type="protein sequence ID" value="ROT76586.1"/>
    <property type="molecule type" value="Genomic_DNA"/>
</dbReference>
<evidence type="ECO:0000313" key="2">
    <source>
        <dbReference type="EMBL" id="ROT76586.1"/>
    </source>
</evidence>
<keyword evidence="3" id="KW-1185">Reference proteome</keyword>
<dbReference type="Proteomes" id="UP000283509">
    <property type="component" value="Unassembled WGS sequence"/>
</dbReference>
<organism evidence="2 3">
    <name type="scientific">Penaeus vannamei</name>
    <name type="common">Whiteleg shrimp</name>
    <name type="synonym">Litopenaeus vannamei</name>
    <dbReference type="NCBI Taxonomy" id="6689"/>
    <lineage>
        <taxon>Eukaryota</taxon>
        <taxon>Metazoa</taxon>
        <taxon>Ecdysozoa</taxon>
        <taxon>Arthropoda</taxon>
        <taxon>Crustacea</taxon>
        <taxon>Multicrustacea</taxon>
        <taxon>Malacostraca</taxon>
        <taxon>Eumalacostraca</taxon>
        <taxon>Eucarida</taxon>
        <taxon>Decapoda</taxon>
        <taxon>Dendrobranchiata</taxon>
        <taxon>Penaeoidea</taxon>
        <taxon>Penaeidae</taxon>
        <taxon>Penaeus</taxon>
    </lineage>
</organism>
<protein>
    <submittedName>
        <fullName evidence="2">Uncharacterized protein</fullName>
    </submittedName>
</protein>
<accession>A0A423TJC8</accession>
<sequence length="579" mass="62935">MGGRRAQGRNCLLLSPVRQMALARRPICSPFNGAIKRPRQRLPQASVARAQARCCVTSSANGGTRGAARGRAGASRDVTIPMSSVISVGRAAQISTNLLLLELCYRNVTKYPTGPDRHVAVRGASDAAEHPAPDYARDDNLLSLSLRCSLDQLINARRAPVAERREKPDLCTFCGSASNEFSGHLSVANKLHPPPPLPPFPFPHSLQQTHFSFLSPTVSDTLFHTSRSPTLQLLTPPFRSPLPALCLDVTSFAPPLQPPCSSGSQLPGILALVTFCHGALLSPFLSVLLYTDAATSPVREGGRAGGEKSANEEVGNETFPLPSSPLPRTLTSHIKFISRVISSSGESSSTDLATDGGSSRTFSAKLPTLRNCFAPHPPSFHSALRPLPIRLLISSLPFPLPLPSPPSRVQFIPPSSLSPNLSFYLPRHSFHSFSYSPFSSFPKTHRSHLPAPHVSLAAPPPLSLYSCQWWDVSKALHEIVYREDSRKIRQTITSKRRILLISAHSENGDLARTRGEGMERARASPPPARAPSCQSIPSSLFSSRAYSAGPRWASPRARMPRRRYFRVGPLTECQVLRDP</sequence>
<gene>
    <name evidence="2" type="ORF">C7M84_004826</name>
</gene>
<proteinExistence type="predicted"/>
<name>A0A423TJC8_PENVA</name>
<feature type="compositionally biased region" description="Basic and acidic residues" evidence="1">
    <location>
        <begin position="300"/>
        <end position="311"/>
    </location>
</feature>
<dbReference type="AlphaFoldDB" id="A0A423TJC8"/>
<evidence type="ECO:0000256" key="1">
    <source>
        <dbReference type="SAM" id="MobiDB-lite"/>
    </source>
</evidence>
<reference evidence="2 3" key="1">
    <citation type="submission" date="2018-04" db="EMBL/GenBank/DDBJ databases">
        <authorList>
            <person name="Zhang X."/>
            <person name="Yuan J."/>
            <person name="Li F."/>
            <person name="Xiang J."/>
        </authorList>
    </citation>
    <scope>NUCLEOTIDE SEQUENCE [LARGE SCALE GENOMIC DNA]</scope>
    <source>
        <tissue evidence="2">Muscle</tissue>
    </source>
</reference>